<keyword evidence="3 7" id="KW-0347">Helicase</keyword>
<dbReference type="InterPro" id="IPR010225">
    <property type="entry name" value="HrpB"/>
</dbReference>
<dbReference type="FunCoup" id="A0A6C2YJ07">
    <property type="interactions" value="129"/>
</dbReference>
<dbReference type="GO" id="GO:0003676">
    <property type="term" value="F:nucleic acid binding"/>
    <property type="evidence" value="ECO:0007669"/>
    <property type="project" value="InterPro"/>
</dbReference>
<keyword evidence="4" id="KW-0067">ATP-binding</keyword>
<evidence type="ECO:0000313" key="8">
    <source>
        <dbReference type="Proteomes" id="UP000464378"/>
    </source>
</evidence>
<dbReference type="InterPro" id="IPR001650">
    <property type="entry name" value="Helicase_C-like"/>
</dbReference>
<dbReference type="PROSITE" id="PS51192">
    <property type="entry name" value="HELICASE_ATP_BIND_1"/>
    <property type="match status" value="1"/>
</dbReference>
<keyword evidence="2" id="KW-0378">Hydrolase</keyword>
<dbReference type="Gene3D" id="1.20.120.1080">
    <property type="match status" value="1"/>
</dbReference>
<dbReference type="FunFam" id="3.40.50.300:FF:002125">
    <property type="entry name" value="ATP-dependent helicase HrpB"/>
    <property type="match status" value="1"/>
</dbReference>
<evidence type="ECO:0000256" key="4">
    <source>
        <dbReference type="ARBA" id="ARBA00022840"/>
    </source>
</evidence>
<keyword evidence="8" id="KW-1185">Reference proteome</keyword>
<dbReference type="EMBL" id="LR586016">
    <property type="protein sequence ID" value="VIP01396.1"/>
    <property type="molecule type" value="Genomic_DNA"/>
</dbReference>
<dbReference type="GO" id="GO:0005524">
    <property type="term" value="F:ATP binding"/>
    <property type="evidence" value="ECO:0007669"/>
    <property type="project" value="UniProtKB-KW"/>
</dbReference>
<dbReference type="KEGG" id="tim:GMBLW1_25640"/>
<dbReference type="InterPro" id="IPR013689">
    <property type="entry name" value="RNA_helicase_ATP-dep_HrpB_C"/>
</dbReference>
<dbReference type="EMBL" id="LR593887">
    <property type="protein sequence ID" value="VTR98281.1"/>
    <property type="molecule type" value="Genomic_DNA"/>
</dbReference>
<dbReference type="SMART" id="SM00487">
    <property type="entry name" value="DEXDc"/>
    <property type="match status" value="1"/>
</dbReference>
<dbReference type="PROSITE" id="PS51194">
    <property type="entry name" value="HELICASE_CTER"/>
    <property type="match status" value="1"/>
</dbReference>
<reference evidence="7" key="1">
    <citation type="submission" date="2019-04" db="EMBL/GenBank/DDBJ databases">
        <authorList>
            <consortium name="Science for Life Laboratories"/>
        </authorList>
    </citation>
    <scope>NUCLEOTIDE SEQUENCE</scope>
    <source>
        <strain evidence="7">MBLW1</strain>
    </source>
</reference>
<keyword evidence="1" id="KW-0547">Nucleotide-binding</keyword>
<dbReference type="Pfam" id="PF08482">
    <property type="entry name" value="HrpB_C"/>
    <property type="match status" value="1"/>
</dbReference>
<sequence>MQSIALQANSKRIPILENQRVGLPRFPIDDVLPELIRQLRDASSVVLRAPTGAGKTTRVPPALLDAGFADSGWIVMLEPRRVAARAAARRMASERGEPIGETIGYQVRLERVAGPRTRILVVTPGILLRMLQDDPFLEKIAVIVMDEFHERSLEGDLVLGMTRLVQTTVRPELKLLLMSATLADQRLSAYLGDCPIVRSEGRLYPVQLRYHPRRGDADLLDTARDAIERIWPETPGDLLVFLPGVGEIRTLERELQPFAAARGVRVMPLYGDLPAEQQDLALRKFPERKIVLATNVAETSVTVDGVTAVIDTGLARQNRFDASVGLDRLELVPIAQDSADQRAGRAGRTQPGICVRLWEEAGHRQRPETTLPEIQRIDLSGALLHLLCLGEAKPEDFLWLDAPRSEALEQAFRLLRRLGAVDANGVTELGRAMGRLPLHPRLARMVLDGAERGVLRSTLLAAVLLTERDPIQRRSGIRSDRQSDVLDRLDVLEQFQRTGRTEFPVGNLVPGAARQLLRLAEQLERQLAREGVRAAERPSQSVEDAEVALLRALLAGFPDRVAKRREPGSRRARMVGGRGVQIGPMSGVDGPEYFLAIDVDGGGSEALVRMASGIERSWLPESVIVVRDEVEFDEASGKIQGRRRRRYDDLILEESPIAIRDSEAAAELLAEVAASRLEQALPDSESAAGQWLNRLRCLAEWVPDVELPRLDEAGMREILRQVCRGCRSLDEVRQADWIGIIQGMMDYATTQWIEREAPERLEVPSGSRIALRYEPGRPPILAVRIQELFGLTETPRIARGRVPVLLHLLAPNYRPQQITDDLSSFWANVYPQVRKDLRARYPKHAWPEDPWTATAQSRPQRRPS</sequence>
<evidence type="ECO:0000313" key="7">
    <source>
        <dbReference type="EMBL" id="VIP01396.1"/>
    </source>
</evidence>
<dbReference type="Gene3D" id="3.40.50.300">
    <property type="entry name" value="P-loop containing nucleotide triphosphate hydrolases"/>
    <property type="match status" value="2"/>
</dbReference>
<dbReference type="SMART" id="SM00490">
    <property type="entry name" value="HELICc"/>
    <property type="match status" value="1"/>
</dbReference>
<dbReference type="InterPro" id="IPR014001">
    <property type="entry name" value="Helicase_ATP-bd"/>
</dbReference>
<dbReference type="PANTHER" id="PTHR43519:SF1">
    <property type="entry name" value="ATP-DEPENDENT RNA HELICASE HRPB"/>
    <property type="match status" value="1"/>
</dbReference>
<dbReference type="NCBIfam" id="TIGR01970">
    <property type="entry name" value="DEAH_box_HrpB"/>
    <property type="match status" value="1"/>
</dbReference>
<evidence type="ECO:0000256" key="1">
    <source>
        <dbReference type="ARBA" id="ARBA00022741"/>
    </source>
</evidence>
<dbReference type="PIRSF" id="PIRSF005496">
    <property type="entry name" value="ATP_hel_hrpB"/>
    <property type="match status" value="1"/>
</dbReference>
<dbReference type="GO" id="GO:0016787">
    <property type="term" value="F:hydrolase activity"/>
    <property type="evidence" value="ECO:0007669"/>
    <property type="project" value="UniProtKB-KW"/>
</dbReference>
<proteinExistence type="predicted"/>
<evidence type="ECO:0008006" key="9">
    <source>
        <dbReference type="Google" id="ProtNLM"/>
    </source>
</evidence>
<dbReference type="Proteomes" id="UP000464378">
    <property type="component" value="Chromosome"/>
</dbReference>
<evidence type="ECO:0000256" key="2">
    <source>
        <dbReference type="ARBA" id="ARBA00022801"/>
    </source>
</evidence>
<feature type="domain" description="Helicase ATP-binding" evidence="5">
    <location>
        <begin position="36"/>
        <end position="200"/>
    </location>
</feature>
<dbReference type="AlphaFoldDB" id="A0A6C2YJ07"/>
<dbReference type="Pfam" id="PF00270">
    <property type="entry name" value="DEAD"/>
    <property type="match status" value="1"/>
</dbReference>
<evidence type="ECO:0000256" key="3">
    <source>
        <dbReference type="ARBA" id="ARBA00022806"/>
    </source>
</evidence>
<dbReference type="SUPFAM" id="SSF52540">
    <property type="entry name" value="P-loop containing nucleoside triphosphate hydrolases"/>
    <property type="match status" value="1"/>
</dbReference>
<feature type="domain" description="Helicase C-terminal" evidence="6">
    <location>
        <begin position="222"/>
        <end position="390"/>
    </location>
</feature>
<dbReference type="SMART" id="SM00847">
    <property type="entry name" value="HA2"/>
    <property type="match status" value="1"/>
</dbReference>
<gene>
    <name evidence="7" type="ORF">GMBLW1_25640</name>
</gene>
<dbReference type="Pfam" id="PF00271">
    <property type="entry name" value="Helicase_C"/>
    <property type="match status" value="1"/>
</dbReference>
<dbReference type="InterPro" id="IPR007502">
    <property type="entry name" value="Helicase-assoc_dom"/>
</dbReference>
<dbReference type="GO" id="GO:0004386">
    <property type="term" value="F:helicase activity"/>
    <property type="evidence" value="ECO:0007669"/>
    <property type="project" value="UniProtKB-KW"/>
</dbReference>
<dbReference type="PANTHER" id="PTHR43519">
    <property type="entry name" value="ATP-DEPENDENT RNA HELICASE HRPB"/>
    <property type="match status" value="1"/>
</dbReference>
<dbReference type="InterPro" id="IPR027417">
    <property type="entry name" value="P-loop_NTPase"/>
</dbReference>
<organism evidence="7">
    <name type="scientific">Tuwongella immobilis</name>
    <dbReference type="NCBI Taxonomy" id="692036"/>
    <lineage>
        <taxon>Bacteria</taxon>
        <taxon>Pseudomonadati</taxon>
        <taxon>Planctomycetota</taxon>
        <taxon>Planctomycetia</taxon>
        <taxon>Gemmatales</taxon>
        <taxon>Gemmataceae</taxon>
        <taxon>Tuwongella</taxon>
    </lineage>
</organism>
<dbReference type="InterPro" id="IPR011545">
    <property type="entry name" value="DEAD/DEAH_box_helicase_dom"/>
</dbReference>
<name>A0A6C2YJ07_9BACT</name>
<dbReference type="CDD" id="cd18791">
    <property type="entry name" value="SF2_C_RHA"/>
    <property type="match status" value="1"/>
</dbReference>
<protein>
    <recommendedName>
        <fullName evidence="9">ATP-dependent helicase HrpB</fullName>
    </recommendedName>
</protein>
<dbReference type="InParanoid" id="A0A6C2YJ07"/>
<accession>A0A6C2YJ07</accession>
<evidence type="ECO:0000259" key="6">
    <source>
        <dbReference type="PROSITE" id="PS51194"/>
    </source>
</evidence>
<evidence type="ECO:0000259" key="5">
    <source>
        <dbReference type="PROSITE" id="PS51192"/>
    </source>
</evidence>